<dbReference type="EMBL" id="GL380050">
    <property type="protein sequence ID" value="EGT44308.1"/>
    <property type="molecule type" value="Genomic_DNA"/>
</dbReference>
<feature type="coiled-coil region" evidence="1">
    <location>
        <begin position="97"/>
        <end position="124"/>
    </location>
</feature>
<gene>
    <name evidence="2" type="ORF">CAEBREN_14868</name>
</gene>
<organism evidence="3">
    <name type="scientific">Caenorhabditis brenneri</name>
    <name type="common">Nematode worm</name>
    <dbReference type="NCBI Taxonomy" id="135651"/>
    <lineage>
        <taxon>Eukaryota</taxon>
        <taxon>Metazoa</taxon>
        <taxon>Ecdysozoa</taxon>
        <taxon>Nematoda</taxon>
        <taxon>Chromadorea</taxon>
        <taxon>Rhabditida</taxon>
        <taxon>Rhabditina</taxon>
        <taxon>Rhabditomorpha</taxon>
        <taxon>Rhabditoidea</taxon>
        <taxon>Rhabditidae</taxon>
        <taxon>Peloderinae</taxon>
        <taxon>Caenorhabditis</taxon>
    </lineage>
</organism>
<accession>G0P3R4</accession>
<keyword evidence="1" id="KW-0175">Coiled coil</keyword>
<name>G0P3R4_CAEBE</name>
<dbReference type="HOGENOM" id="CLU_1257043_0_0_1"/>
<reference evidence="3" key="1">
    <citation type="submission" date="2011-07" db="EMBL/GenBank/DDBJ databases">
        <authorList>
            <consortium name="Caenorhabditis brenneri Sequencing and Analysis Consortium"/>
            <person name="Wilson R.K."/>
        </authorList>
    </citation>
    <scope>NUCLEOTIDE SEQUENCE [LARGE SCALE GENOMIC DNA]</scope>
    <source>
        <strain evidence="3">PB2801</strain>
    </source>
</reference>
<evidence type="ECO:0000256" key="1">
    <source>
        <dbReference type="SAM" id="Coils"/>
    </source>
</evidence>
<protein>
    <submittedName>
        <fullName evidence="2">Uncharacterized protein</fullName>
    </submittedName>
</protein>
<feature type="coiled-coil region" evidence="1">
    <location>
        <begin position="44"/>
        <end position="71"/>
    </location>
</feature>
<dbReference type="InParanoid" id="G0P3R4"/>
<dbReference type="AlphaFoldDB" id="G0P3R4"/>
<keyword evidence="3" id="KW-1185">Reference proteome</keyword>
<evidence type="ECO:0000313" key="2">
    <source>
        <dbReference type="EMBL" id="EGT44308.1"/>
    </source>
</evidence>
<evidence type="ECO:0000313" key="3">
    <source>
        <dbReference type="Proteomes" id="UP000008068"/>
    </source>
</evidence>
<sequence length="220" mass="25693">MEAKKQPKTAAAVDSFDPRELEIVKEIDEKLKFLLSSRANACDMEDLQGELDAMRKKFAEEEERHHQHEIKWKTSVEDLAESVFRIQTRLDEQTRSNAKLIQEKAADKKIIEKLQKELEETRKDQDSENFPFRKKLYEMVKKSWEDGDQIKEAEKELGVANRHFLALKGQAEKDVKMLREKTVELEKALHKAKTDLGRARAERNAAKKTIEEMEKKVGWA</sequence>
<feature type="coiled-coil region" evidence="1">
    <location>
        <begin position="168"/>
        <end position="216"/>
    </location>
</feature>
<proteinExistence type="predicted"/>
<dbReference type="Proteomes" id="UP000008068">
    <property type="component" value="Unassembled WGS sequence"/>
</dbReference>